<keyword evidence="1" id="KW-0472">Membrane</keyword>
<feature type="transmembrane region" description="Helical" evidence="1">
    <location>
        <begin position="505"/>
        <end position="528"/>
    </location>
</feature>
<gene>
    <name evidence="2" type="ORF">F4553_001537</name>
</gene>
<feature type="transmembrane region" description="Helical" evidence="1">
    <location>
        <begin position="239"/>
        <end position="259"/>
    </location>
</feature>
<feature type="transmembrane region" description="Helical" evidence="1">
    <location>
        <begin position="158"/>
        <end position="179"/>
    </location>
</feature>
<evidence type="ECO:0000256" key="1">
    <source>
        <dbReference type="SAM" id="Phobius"/>
    </source>
</evidence>
<dbReference type="RefSeq" id="WP_184833881.1">
    <property type="nucleotide sequence ID" value="NZ_JACHMN010000002.1"/>
</dbReference>
<comment type="caution">
    <text evidence="2">The sequence shown here is derived from an EMBL/GenBank/DDBJ whole genome shotgun (WGS) entry which is preliminary data.</text>
</comment>
<dbReference type="EMBL" id="JACHMN010000002">
    <property type="protein sequence ID" value="MBB5868158.1"/>
    <property type="molecule type" value="Genomic_DNA"/>
</dbReference>
<sequence length="536" mass="54816">MTTLAGTGSLVRLILRRDRVLMPIWVLLMSLLPLGLASGTAKLYHTDAERQGYIDDLRQSSLLAMFYGRTPGPSLGALIYWRAGTGIIIMALIGLLMVIRHTRVEEEAGRRELVGSTVVGRHAGLAAALVAVSGASLVVGLLVALGMMSQDTPVSGSLAMGLAWAASGIVFAGVGAITAQLSEGAGPARGIGVVALAVAFVLRAAGDISAEQGGGLSWLTWTSPLGWIYEVQAYGANRWWVFGLLAAFVAVLVAVAFGLSARRDIGAGVLAPRLGPAQAGAGLRTPVALAWRLQRGALYAWTTGFVAFGLLVGGIAESAGDLLGDNAQLTEVMQRMGGTSALSDVFLAGCMGIAGTIIAAYAISAALRLRTEEAALRSEPLLATRVSRLGWAGSHLVFALLGPVVAMAAMGLAAGLTYGATTGDIGHELPRSLAGALVQLPAVWLLAGLAVAALGFLPRLAPAVAWVGLGICLLLGQLGAALQLGQALLDLSPFTHVPHIPGGTIAALPLVVLSVIAAGLIGAGLAGLRRRDMPVT</sequence>
<feature type="transmembrane region" description="Helical" evidence="1">
    <location>
        <begin position="298"/>
        <end position="316"/>
    </location>
</feature>
<accession>A0A841BLB5</accession>
<evidence type="ECO:0000313" key="2">
    <source>
        <dbReference type="EMBL" id="MBB5868158.1"/>
    </source>
</evidence>
<feature type="transmembrane region" description="Helical" evidence="1">
    <location>
        <begin position="389"/>
        <end position="416"/>
    </location>
</feature>
<feature type="transmembrane region" description="Helical" evidence="1">
    <location>
        <begin position="20"/>
        <end position="41"/>
    </location>
</feature>
<feature type="transmembrane region" description="Helical" evidence="1">
    <location>
        <begin position="123"/>
        <end position="146"/>
    </location>
</feature>
<feature type="transmembrane region" description="Helical" evidence="1">
    <location>
        <begin position="464"/>
        <end position="485"/>
    </location>
</feature>
<keyword evidence="1" id="KW-1133">Transmembrane helix</keyword>
<dbReference type="Proteomes" id="UP000587527">
    <property type="component" value="Unassembled WGS sequence"/>
</dbReference>
<organism evidence="2 3">
    <name type="scientific">Allocatelliglobosispora scoriae</name>
    <dbReference type="NCBI Taxonomy" id="643052"/>
    <lineage>
        <taxon>Bacteria</taxon>
        <taxon>Bacillati</taxon>
        <taxon>Actinomycetota</taxon>
        <taxon>Actinomycetes</taxon>
        <taxon>Micromonosporales</taxon>
        <taxon>Micromonosporaceae</taxon>
        <taxon>Allocatelliglobosispora</taxon>
    </lineage>
</organism>
<reference evidence="2 3" key="1">
    <citation type="submission" date="2020-08" db="EMBL/GenBank/DDBJ databases">
        <title>Sequencing the genomes of 1000 actinobacteria strains.</title>
        <authorList>
            <person name="Klenk H.-P."/>
        </authorList>
    </citation>
    <scope>NUCLEOTIDE SEQUENCE [LARGE SCALE GENOMIC DNA]</scope>
    <source>
        <strain evidence="2 3">DSM 45362</strain>
    </source>
</reference>
<evidence type="ECO:0000313" key="3">
    <source>
        <dbReference type="Proteomes" id="UP000587527"/>
    </source>
</evidence>
<name>A0A841BLB5_9ACTN</name>
<protein>
    <submittedName>
        <fullName evidence="2">ABC-2 type transport system permease protein</fullName>
    </submittedName>
</protein>
<feature type="transmembrane region" description="Helical" evidence="1">
    <location>
        <begin position="345"/>
        <end position="369"/>
    </location>
</feature>
<dbReference type="AlphaFoldDB" id="A0A841BLB5"/>
<feature type="transmembrane region" description="Helical" evidence="1">
    <location>
        <begin position="191"/>
        <end position="210"/>
    </location>
</feature>
<keyword evidence="1" id="KW-0812">Transmembrane</keyword>
<keyword evidence="3" id="KW-1185">Reference proteome</keyword>
<feature type="transmembrane region" description="Helical" evidence="1">
    <location>
        <begin position="436"/>
        <end position="457"/>
    </location>
</feature>
<proteinExistence type="predicted"/>
<feature type="transmembrane region" description="Helical" evidence="1">
    <location>
        <begin position="79"/>
        <end position="102"/>
    </location>
</feature>